<dbReference type="SUPFAM" id="SSF81653">
    <property type="entry name" value="Calcium ATPase, transduction domain A"/>
    <property type="match status" value="1"/>
</dbReference>
<dbReference type="InterPro" id="IPR023214">
    <property type="entry name" value="HAD_sf"/>
</dbReference>
<dbReference type="AlphaFoldDB" id="A0A160P691"/>
<dbReference type="SFLD" id="SFLDS00003">
    <property type="entry name" value="Haloacid_Dehalogenase"/>
    <property type="match status" value="1"/>
</dbReference>
<dbReference type="Pfam" id="PF13246">
    <property type="entry name" value="Cation_ATPase"/>
    <property type="match status" value="1"/>
</dbReference>
<evidence type="ECO:0000256" key="4">
    <source>
        <dbReference type="ARBA" id="ARBA00022840"/>
    </source>
</evidence>
<keyword evidence="6 10" id="KW-1133">Transmembrane helix</keyword>
<evidence type="ECO:0000256" key="7">
    <source>
        <dbReference type="ARBA" id="ARBA00023136"/>
    </source>
</evidence>
<feature type="transmembrane region" description="Helical" evidence="10">
    <location>
        <begin position="757"/>
        <end position="777"/>
    </location>
</feature>
<feature type="transmembrane region" description="Helical" evidence="10">
    <location>
        <begin position="783"/>
        <end position="803"/>
    </location>
</feature>
<dbReference type="Pfam" id="PF00689">
    <property type="entry name" value="Cation_ATPase_C"/>
    <property type="match status" value="1"/>
</dbReference>
<evidence type="ECO:0000256" key="10">
    <source>
        <dbReference type="SAM" id="Phobius"/>
    </source>
</evidence>
<dbReference type="InterPro" id="IPR023298">
    <property type="entry name" value="ATPase_P-typ_TM_dom_sf"/>
</dbReference>
<evidence type="ECO:0000256" key="5">
    <source>
        <dbReference type="ARBA" id="ARBA00022967"/>
    </source>
</evidence>
<evidence type="ECO:0000256" key="1">
    <source>
        <dbReference type="ARBA" id="ARBA00004651"/>
    </source>
</evidence>
<organism evidence="12 13">
    <name type="scientific">Streptomyces laurentii</name>
    <dbReference type="NCBI Taxonomy" id="39478"/>
    <lineage>
        <taxon>Bacteria</taxon>
        <taxon>Bacillati</taxon>
        <taxon>Actinomycetota</taxon>
        <taxon>Actinomycetes</taxon>
        <taxon>Kitasatosporales</taxon>
        <taxon>Streptomycetaceae</taxon>
        <taxon>Streptomyces</taxon>
    </lineage>
</organism>
<dbReference type="PRINTS" id="PR00119">
    <property type="entry name" value="CATATPASE"/>
</dbReference>
<feature type="region of interest" description="Disordered" evidence="9">
    <location>
        <begin position="875"/>
        <end position="898"/>
    </location>
</feature>
<dbReference type="SFLD" id="SFLDG00002">
    <property type="entry name" value="C1.7:_P-type_atpase_like"/>
    <property type="match status" value="1"/>
</dbReference>
<keyword evidence="4" id="KW-0067">ATP-binding</keyword>
<keyword evidence="3" id="KW-0547">Nucleotide-binding</keyword>
<keyword evidence="13" id="KW-1185">Reference proteome</keyword>
<protein>
    <submittedName>
        <fullName evidence="12">ATPase</fullName>
    </submittedName>
</protein>
<dbReference type="PRINTS" id="PR00120">
    <property type="entry name" value="HATPASE"/>
</dbReference>
<dbReference type="InterPro" id="IPR018303">
    <property type="entry name" value="ATPase_P-typ_P_site"/>
</dbReference>
<dbReference type="SUPFAM" id="SSF81660">
    <property type="entry name" value="Metal cation-transporting ATPase, ATP-binding domain N"/>
    <property type="match status" value="1"/>
</dbReference>
<dbReference type="Gene3D" id="3.40.50.1000">
    <property type="entry name" value="HAD superfamily/HAD-like"/>
    <property type="match status" value="1"/>
</dbReference>
<dbReference type="Gene3D" id="3.40.1110.10">
    <property type="entry name" value="Calcium-transporting ATPase, cytoplasmic domain N"/>
    <property type="match status" value="1"/>
</dbReference>
<feature type="transmembrane region" description="Helical" evidence="10">
    <location>
        <begin position="815"/>
        <end position="835"/>
    </location>
</feature>
<dbReference type="InterPro" id="IPR023299">
    <property type="entry name" value="ATPase_P-typ_cyto_dom_N"/>
</dbReference>
<dbReference type="NCBIfam" id="TIGR01494">
    <property type="entry name" value="ATPase_P-type"/>
    <property type="match status" value="2"/>
</dbReference>
<keyword evidence="5" id="KW-1278">Translocase</keyword>
<feature type="transmembrane region" description="Helical" evidence="10">
    <location>
        <begin position="683"/>
        <end position="704"/>
    </location>
</feature>
<dbReference type="GO" id="GO:0005524">
    <property type="term" value="F:ATP binding"/>
    <property type="evidence" value="ECO:0007669"/>
    <property type="project" value="UniProtKB-KW"/>
</dbReference>
<dbReference type="PANTHER" id="PTHR42861">
    <property type="entry name" value="CALCIUM-TRANSPORTING ATPASE"/>
    <property type="match status" value="1"/>
</dbReference>
<feature type="transmembrane region" description="Helical" evidence="10">
    <location>
        <begin position="847"/>
        <end position="867"/>
    </location>
</feature>
<evidence type="ECO:0000256" key="9">
    <source>
        <dbReference type="SAM" id="MobiDB-lite"/>
    </source>
</evidence>
<evidence type="ECO:0000256" key="8">
    <source>
        <dbReference type="ARBA" id="ARBA00049360"/>
    </source>
</evidence>
<gene>
    <name evidence="12" type="ORF">SLA_6472</name>
</gene>
<dbReference type="Pfam" id="PF00690">
    <property type="entry name" value="Cation_ATPase_N"/>
    <property type="match status" value="1"/>
</dbReference>
<dbReference type="SUPFAM" id="SSF56784">
    <property type="entry name" value="HAD-like"/>
    <property type="match status" value="1"/>
</dbReference>
<sequence length="898" mass="91922">MSAAAERALPSAPGPMDGLTEAEAARRLADTGRNEVAARRPAPLRTRILAQLRDPLILVLLGAVVLTLAIRDHPDAIVIALVVVVNTTVGVVQEIRADNAVAALSALSAPHAHVRRGGAGRSVPATEVVPGDVLVLGEGDIVAADAELAEASALLLDESMLTGESVPVDKAAGAALSAGTVVVRGRGVASVTATGAASALGRIAALLDDRREPTPLQRRLASLGRVLAAVTLALCVLVFALGLVRGLPPGTMAVTAISLAVAAVPESLPAVVTLALALGARRMVARHALVRRLPAVETLGSVSVLATDKTGTLTEGRMVVERIWTPAGAVELTGMGYEPEGEVLAGGRPADAPALDPVRELLTVTSLCNDAALRPPDDPESGARWTALGDPMEAALLTAAAKAGLPGRPELAADRPRTAEAPFDSLRKRMTTLHTDGRPGRVLVCLKGAPEAVLDPAVLDEPPDALEHARQEAARLAGHGYRVLAAASGVRDDVPDPVTAAESRLTLRGLVALHDPPRATAATTLADCRAAGITPVLITGDHPATARAIAVRVGLVPGTGVRTPADSEEGGTGDGGRVVTGADVAEGRVADLTAVRVFARTDPQQKLEIVEAWRTRGAVTAMTGDGVNDGPALHRADIGVAMGARGTEVARQAADLVLTDDELSTVVTAVEEGRRVYDNIRRFLVYGMAGGAAEILVMLTGPFLGLPLPLRAGQILWINLLTHGLTGVAMGAEPAAPGTMRRPPRPPSQHILGGGAWQRLLLLGVLVTAASLGAALAARGLGLAWQSVLFTALLAAQLGVVLGLRARLLTRQNPFLPLAVLASALLGAAALYVPFLRSVLETEALGAAGLGLAALGGPVGFFAARLLRTAFRPSGPEAAGAPEGSVDPAGRDRTSALR</sequence>
<dbReference type="Proteomes" id="UP000217676">
    <property type="component" value="Chromosome"/>
</dbReference>
<comment type="subcellular location">
    <subcellularLocation>
        <location evidence="1">Cell membrane</location>
        <topology evidence="1">Multi-pass membrane protein</topology>
    </subcellularLocation>
</comment>
<dbReference type="EMBL" id="AP017424">
    <property type="protein sequence ID" value="BAU87339.1"/>
    <property type="molecule type" value="Genomic_DNA"/>
</dbReference>
<feature type="transmembrane region" description="Helical" evidence="10">
    <location>
        <begin position="76"/>
        <end position="92"/>
    </location>
</feature>
<dbReference type="InterPro" id="IPR036412">
    <property type="entry name" value="HAD-like_sf"/>
</dbReference>
<dbReference type="Gene3D" id="1.20.1110.10">
    <property type="entry name" value="Calcium-transporting ATPase, transmembrane domain"/>
    <property type="match status" value="2"/>
</dbReference>
<dbReference type="InterPro" id="IPR006068">
    <property type="entry name" value="ATPase_P-typ_cation-transptr_C"/>
</dbReference>
<feature type="compositionally biased region" description="Basic and acidic residues" evidence="9">
    <location>
        <begin position="889"/>
        <end position="898"/>
    </location>
</feature>
<evidence type="ECO:0000313" key="13">
    <source>
        <dbReference type="Proteomes" id="UP000217676"/>
    </source>
</evidence>
<dbReference type="SUPFAM" id="SSF81665">
    <property type="entry name" value="Calcium ATPase, transmembrane domain M"/>
    <property type="match status" value="1"/>
</dbReference>
<proteinExistence type="predicted"/>
<evidence type="ECO:0000259" key="11">
    <source>
        <dbReference type="SMART" id="SM00831"/>
    </source>
</evidence>
<evidence type="ECO:0000256" key="2">
    <source>
        <dbReference type="ARBA" id="ARBA00022692"/>
    </source>
</evidence>
<dbReference type="InterPro" id="IPR008250">
    <property type="entry name" value="ATPase_P-typ_transduc_dom_A_sf"/>
</dbReference>
<comment type="catalytic activity">
    <reaction evidence="8">
        <text>ATP + H2O = ADP + phosphate + H(+)</text>
        <dbReference type="Rhea" id="RHEA:13065"/>
        <dbReference type="ChEBI" id="CHEBI:15377"/>
        <dbReference type="ChEBI" id="CHEBI:15378"/>
        <dbReference type="ChEBI" id="CHEBI:30616"/>
        <dbReference type="ChEBI" id="CHEBI:43474"/>
        <dbReference type="ChEBI" id="CHEBI:456216"/>
    </reaction>
</comment>
<feature type="domain" description="Cation-transporting P-type ATPase N-terminal" evidence="11">
    <location>
        <begin position="5"/>
        <end position="72"/>
    </location>
</feature>
<name>A0A160P691_STRLU</name>
<dbReference type="InterPro" id="IPR059000">
    <property type="entry name" value="ATPase_P-type_domA"/>
</dbReference>
<reference evidence="12 13" key="1">
    <citation type="journal article" date="2016" name="Genome Announc.">
        <title>Complete Genome Sequence of Thiostrepton-Producing Streptomyces laurentii ATCC 31255.</title>
        <authorList>
            <person name="Doi K."/>
            <person name="Fujino Y."/>
            <person name="Nagayoshi Y."/>
            <person name="Ohshima T."/>
            <person name="Ogata S."/>
        </authorList>
    </citation>
    <scope>NUCLEOTIDE SEQUENCE [LARGE SCALE GENOMIC DNA]</scope>
    <source>
        <strain evidence="12 13">ATCC 31255</strain>
    </source>
</reference>
<feature type="transmembrane region" description="Helical" evidence="10">
    <location>
        <begin position="226"/>
        <end position="244"/>
    </location>
</feature>
<accession>A0A160P691</accession>
<feature type="transmembrane region" description="Helical" evidence="10">
    <location>
        <begin position="716"/>
        <end position="736"/>
    </location>
</feature>
<dbReference type="SMART" id="SM00831">
    <property type="entry name" value="Cation_ATPase_N"/>
    <property type="match status" value="1"/>
</dbReference>
<dbReference type="GO" id="GO:0005886">
    <property type="term" value="C:plasma membrane"/>
    <property type="evidence" value="ECO:0007669"/>
    <property type="project" value="UniProtKB-SubCell"/>
</dbReference>
<dbReference type="PROSITE" id="PS00154">
    <property type="entry name" value="ATPASE_E1_E2"/>
    <property type="match status" value="1"/>
</dbReference>
<dbReference type="InterPro" id="IPR001757">
    <property type="entry name" value="P_typ_ATPase"/>
</dbReference>
<evidence type="ECO:0000256" key="6">
    <source>
        <dbReference type="ARBA" id="ARBA00022989"/>
    </source>
</evidence>
<keyword evidence="2 10" id="KW-0812">Transmembrane</keyword>
<dbReference type="InterPro" id="IPR044492">
    <property type="entry name" value="P_typ_ATPase_HD_dom"/>
</dbReference>
<dbReference type="InterPro" id="IPR004014">
    <property type="entry name" value="ATPase_P-typ_cation-transptr_N"/>
</dbReference>
<dbReference type="KEGG" id="slau:SLA_6472"/>
<dbReference type="GO" id="GO:0016887">
    <property type="term" value="F:ATP hydrolysis activity"/>
    <property type="evidence" value="ECO:0007669"/>
    <property type="project" value="InterPro"/>
</dbReference>
<evidence type="ECO:0000256" key="3">
    <source>
        <dbReference type="ARBA" id="ARBA00022741"/>
    </source>
</evidence>
<dbReference type="Gene3D" id="2.70.150.10">
    <property type="entry name" value="Calcium-transporting ATPase, cytoplasmic transduction domain A"/>
    <property type="match status" value="1"/>
</dbReference>
<feature type="transmembrane region" description="Helical" evidence="10">
    <location>
        <begin position="52"/>
        <end position="70"/>
    </location>
</feature>
<dbReference type="Pfam" id="PF00122">
    <property type="entry name" value="E1-E2_ATPase"/>
    <property type="match status" value="1"/>
</dbReference>
<evidence type="ECO:0000313" key="12">
    <source>
        <dbReference type="EMBL" id="BAU87339.1"/>
    </source>
</evidence>
<feature type="transmembrane region" description="Helical" evidence="10">
    <location>
        <begin position="256"/>
        <end position="278"/>
    </location>
</feature>
<keyword evidence="7 10" id="KW-0472">Membrane</keyword>
<dbReference type="SFLD" id="SFLDF00027">
    <property type="entry name" value="p-type_atpase"/>
    <property type="match status" value="1"/>
</dbReference>